<dbReference type="PANTHER" id="PTHR35457:SF1">
    <property type="entry name" value="HEME A SYNTHASE"/>
    <property type="match status" value="1"/>
</dbReference>
<feature type="transmembrane region" description="Helical" evidence="12">
    <location>
        <begin position="118"/>
        <end position="138"/>
    </location>
</feature>
<evidence type="ECO:0000256" key="3">
    <source>
        <dbReference type="ARBA" id="ARBA00022692"/>
    </source>
</evidence>
<keyword evidence="14" id="KW-1185">Reference proteome</keyword>
<keyword evidence="3 12" id="KW-0812">Transmembrane</keyword>
<name>A0ABW4I934_9SPHI</name>
<keyword evidence="6" id="KW-0560">Oxidoreductase</keyword>
<accession>A0ABW4I934</accession>
<feature type="transmembrane region" description="Helical" evidence="12">
    <location>
        <begin position="170"/>
        <end position="191"/>
    </location>
</feature>
<dbReference type="InterPro" id="IPR050450">
    <property type="entry name" value="COX15/CtaA_HemeA_synthase"/>
</dbReference>
<comment type="subcellular location">
    <subcellularLocation>
        <location evidence="1">Membrane</location>
        <topology evidence="1">Multi-pass membrane protein</topology>
    </subcellularLocation>
</comment>
<evidence type="ECO:0000256" key="1">
    <source>
        <dbReference type="ARBA" id="ARBA00004141"/>
    </source>
</evidence>
<dbReference type="PANTHER" id="PTHR35457">
    <property type="entry name" value="HEME A SYNTHASE"/>
    <property type="match status" value="1"/>
</dbReference>
<feature type="transmembrane region" description="Helical" evidence="12">
    <location>
        <begin position="323"/>
        <end position="343"/>
    </location>
</feature>
<feature type="transmembrane region" description="Helical" evidence="12">
    <location>
        <begin position="263"/>
        <end position="282"/>
    </location>
</feature>
<comment type="caution">
    <text evidence="13">The sequence shown here is derived from an EMBL/GenBank/DDBJ whole genome shotgun (WGS) entry which is preliminary data.</text>
</comment>
<feature type="transmembrane region" description="Helical" evidence="12">
    <location>
        <begin position="12"/>
        <end position="30"/>
    </location>
</feature>
<evidence type="ECO:0000256" key="12">
    <source>
        <dbReference type="SAM" id="Phobius"/>
    </source>
</evidence>
<evidence type="ECO:0000313" key="14">
    <source>
        <dbReference type="Proteomes" id="UP001597118"/>
    </source>
</evidence>
<protein>
    <submittedName>
        <fullName evidence="13">Heme A synthase</fullName>
    </submittedName>
</protein>
<evidence type="ECO:0000313" key="13">
    <source>
        <dbReference type="EMBL" id="MFD1628730.1"/>
    </source>
</evidence>
<feature type="transmembrane region" description="Helical" evidence="12">
    <location>
        <begin position="212"/>
        <end position="230"/>
    </location>
</feature>
<keyword evidence="5 12" id="KW-1133">Transmembrane helix</keyword>
<evidence type="ECO:0000256" key="6">
    <source>
        <dbReference type="ARBA" id="ARBA00023002"/>
    </source>
</evidence>
<organism evidence="13 14">
    <name type="scientific">Pseudopedobacter beijingensis</name>
    <dbReference type="NCBI Taxonomy" id="1207056"/>
    <lineage>
        <taxon>Bacteria</taxon>
        <taxon>Pseudomonadati</taxon>
        <taxon>Bacteroidota</taxon>
        <taxon>Sphingobacteriia</taxon>
        <taxon>Sphingobacteriales</taxon>
        <taxon>Sphingobacteriaceae</taxon>
        <taxon>Pseudopedobacter</taxon>
    </lineage>
</organism>
<dbReference type="Pfam" id="PF02628">
    <property type="entry name" value="COX15-CtaA"/>
    <property type="match status" value="1"/>
</dbReference>
<feature type="transmembrane region" description="Helical" evidence="12">
    <location>
        <begin position="145"/>
        <end position="164"/>
    </location>
</feature>
<comment type="pathway">
    <text evidence="11">Porphyrin-containing compound metabolism.</text>
</comment>
<evidence type="ECO:0000256" key="10">
    <source>
        <dbReference type="ARBA" id="ARBA00023157"/>
    </source>
</evidence>
<dbReference type="EMBL" id="JBHUDG010000003">
    <property type="protein sequence ID" value="MFD1628730.1"/>
    <property type="molecule type" value="Genomic_DNA"/>
</dbReference>
<evidence type="ECO:0000256" key="7">
    <source>
        <dbReference type="ARBA" id="ARBA00023004"/>
    </source>
</evidence>
<keyword evidence="4" id="KW-0479">Metal-binding</keyword>
<keyword evidence="2" id="KW-1003">Cell membrane</keyword>
<feature type="transmembrane region" description="Helical" evidence="12">
    <location>
        <begin position="294"/>
        <end position="317"/>
    </location>
</feature>
<evidence type="ECO:0000256" key="11">
    <source>
        <dbReference type="ARBA" id="ARBA00023444"/>
    </source>
</evidence>
<keyword evidence="10" id="KW-1015">Disulfide bond</keyword>
<keyword evidence="8" id="KW-0350">Heme biosynthesis</keyword>
<keyword evidence="7" id="KW-0408">Iron</keyword>
<evidence type="ECO:0000256" key="5">
    <source>
        <dbReference type="ARBA" id="ARBA00022989"/>
    </source>
</evidence>
<evidence type="ECO:0000256" key="8">
    <source>
        <dbReference type="ARBA" id="ARBA00023133"/>
    </source>
</evidence>
<sequence>MHQKKEKRFIRYNLYTIVLLFLVILAGGVVRSSGSGMGCPDWPKCFDHYIPPTDISQLPADYQEKYVAKRIEKNERFANMLDKMGYNELADKVRHDETIKVPEEFNVAKTYTEYVNRLVGATTGIFLLLSFFFSFVYIKRATRIFVLSLLNLFLIVFQAWLGSIVVSTNLLAWTITVHMIAAILILAIAIYTYHYARSLEDRSVLSANSQTLIKLLLYSALLISFAQIVIGTEVRETVDAIVQLNPHLGRSEWLNGAGEIYHVHKLLAIVVVVSALIIYILIKKRNVGENQLKFAKYCLLLVGFQYFLGVVLNQFAMPPAAQALHMLFATIMFGAQFYLLLMLNTRASLN</sequence>
<evidence type="ECO:0000256" key="2">
    <source>
        <dbReference type="ARBA" id="ARBA00022475"/>
    </source>
</evidence>
<dbReference type="Proteomes" id="UP001597118">
    <property type="component" value="Unassembled WGS sequence"/>
</dbReference>
<reference evidence="14" key="1">
    <citation type="journal article" date="2019" name="Int. J. Syst. Evol. Microbiol.">
        <title>The Global Catalogue of Microorganisms (GCM) 10K type strain sequencing project: providing services to taxonomists for standard genome sequencing and annotation.</title>
        <authorList>
            <consortium name="The Broad Institute Genomics Platform"/>
            <consortium name="The Broad Institute Genome Sequencing Center for Infectious Disease"/>
            <person name="Wu L."/>
            <person name="Ma J."/>
        </authorList>
    </citation>
    <scope>NUCLEOTIDE SEQUENCE [LARGE SCALE GENOMIC DNA]</scope>
    <source>
        <strain evidence="14">CCUG 53762</strain>
    </source>
</reference>
<dbReference type="InterPro" id="IPR003780">
    <property type="entry name" value="COX15/CtaA_fam"/>
</dbReference>
<evidence type="ECO:0000256" key="9">
    <source>
        <dbReference type="ARBA" id="ARBA00023136"/>
    </source>
</evidence>
<evidence type="ECO:0000256" key="4">
    <source>
        <dbReference type="ARBA" id="ARBA00022723"/>
    </source>
</evidence>
<dbReference type="RefSeq" id="WP_379661116.1">
    <property type="nucleotide sequence ID" value="NZ_JBHUDG010000003.1"/>
</dbReference>
<gene>
    <name evidence="13" type="ORF">ACFSAH_02515</name>
</gene>
<proteinExistence type="predicted"/>
<keyword evidence="9 12" id="KW-0472">Membrane</keyword>